<dbReference type="InterPro" id="IPR052343">
    <property type="entry name" value="Retrotransposon-Effector_Assoc"/>
</dbReference>
<evidence type="ECO:0000256" key="1">
    <source>
        <dbReference type="SAM" id="Phobius"/>
    </source>
</evidence>
<organism evidence="3">
    <name type="scientific">Tanacetum cinerariifolium</name>
    <name type="common">Dalmatian daisy</name>
    <name type="synonym">Chrysanthemum cinerariifolium</name>
    <dbReference type="NCBI Taxonomy" id="118510"/>
    <lineage>
        <taxon>Eukaryota</taxon>
        <taxon>Viridiplantae</taxon>
        <taxon>Streptophyta</taxon>
        <taxon>Embryophyta</taxon>
        <taxon>Tracheophyta</taxon>
        <taxon>Spermatophyta</taxon>
        <taxon>Magnoliopsida</taxon>
        <taxon>eudicotyledons</taxon>
        <taxon>Gunneridae</taxon>
        <taxon>Pentapetalae</taxon>
        <taxon>asterids</taxon>
        <taxon>campanulids</taxon>
        <taxon>Asterales</taxon>
        <taxon>Asteraceae</taxon>
        <taxon>Asteroideae</taxon>
        <taxon>Anthemideae</taxon>
        <taxon>Anthemidinae</taxon>
        <taxon>Tanacetum</taxon>
    </lineage>
</organism>
<protein>
    <recommendedName>
        <fullName evidence="2">Reverse transcriptase domain-containing protein</fullName>
    </recommendedName>
</protein>
<dbReference type="EMBL" id="BKCJ010144613">
    <property type="protein sequence ID" value="GEY00043.1"/>
    <property type="molecule type" value="Genomic_DNA"/>
</dbReference>
<dbReference type="InterPro" id="IPR000477">
    <property type="entry name" value="RT_dom"/>
</dbReference>
<dbReference type="CDD" id="cd01650">
    <property type="entry name" value="RT_nLTR_like"/>
    <property type="match status" value="1"/>
</dbReference>
<evidence type="ECO:0000259" key="2">
    <source>
        <dbReference type="Pfam" id="PF00078"/>
    </source>
</evidence>
<accession>A0A699HEM3</accession>
<feature type="domain" description="Reverse transcriptase" evidence="2">
    <location>
        <begin position="488"/>
        <end position="599"/>
    </location>
</feature>
<feature type="transmembrane region" description="Helical" evidence="1">
    <location>
        <begin position="168"/>
        <end position="187"/>
    </location>
</feature>
<dbReference type="PANTHER" id="PTHR46890">
    <property type="entry name" value="NON-LTR RETROLELEMENT REVERSE TRANSCRIPTASE-LIKE PROTEIN-RELATED"/>
    <property type="match status" value="1"/>
</dbReference>
<comment type="caution">
    <text evidence="3">The sequence shown here is derived from an EMBL/GenBank/DDBJ whole genome shotgun (WGS) entry which is preliminary data.</text>
</comment>
<gene>
    <name evidence="3" type="ORF">Tci_372017</name>
</gene>
<evidence type="ECO:0000313" key="3">
    <source>
        <dbReference type="EMBL" id="GEY00043.1"/>
    </source>
</evidence>
<feature type="transmembrane region" description="Helical" evidence="1">
    <location>
        <begin position="592"/>
        <end position="613"/>
    </location>
</feature>
<dbReference type="Pfam" id="PF00078">
    <property type="entry name" value="RVT_1"/>
    <property type="match status" value="1"/>
</dbReference>
<reference evidence="3" key="1">
    <citation type="journal article" date="2019" name="Sci. Rep.">
        <title>Draft genome of Tanacetum cinerariifolium, the natural source of mosquito coil.</title>
        <authorList>
            <person name="Yamashiro T."/>
            <person name="Shiraishi A."/>
            <person name="Satake H."/>
            <person name="Nakayama K."/>
        </authorList>
    </citation>
    <scope>NUCLEOTIDE SEQUENCE</scope>
</reference>
<feature type="transmembrane region" description="Helical" evidence="1">
    <location>
        <begin position="193"/>
        <end position="212"/>
    </location>
</feature>
<dbReference type="AlphaFoldDB" id="A0A699HEM3"/>
<name>A0A699HEM3_TANCI</name>
<proteinExistence type="predicted"/>
<keyword evidence="1" id="KW-0472">Membrane</keyword>
<sequence>MTSVKSYLHKYVEQPGPKQGIIFDANKEITNVGASVATKGNDRQQGKDVVDTGVMKMSNITTPNPFVALDDDEEEEVKNIWDESSHVDVVVVYDTCKKVCHRWKWTSNGGLCPKGSWIILGWNDDIVDIMIMTQTKQVMHVQINIRADNKALFCSFIYADNYYVDRRALWNNLVAMLHLCVINHGFFLEILMLLLTLMITHVVVMSLILLCGSNGILKKIDRIIGNLPLTNDFSGSFAIFRPYRISDHSPCNLNVNGCAMYRVVKRLKGLKTPLRKLLHDQGNLYERVNCLCVELNEAHKAIDRNPYCSLFHDEHAHYLLAFKEASLDEERFLRQKSKIKWLNAGDSNTAYFHNIVKSKCVRNRIEMVQDSSNVLHEGNMDVSAFVSHYEQFLGLEGTTTPLDDHRLFSRVLSDHKAEFMVMEVSDSKIKGALFSIGDDKAPSPDGFTVAFFKKSWDIMGGEVTIAIRDFFSNGKLLKELNHTIISLIPKVSTPTKINDYRPIYCCNVLFKCISKIIANRIKGYHGDLVSINQSTFVLGRLISDNILLTQELMHNYHRKCGPPRCAFKVDIQKAYDTVDWGFLSVKCKMQRIFNTIIFVSSSVLLTFVLQMTFSCLRGAIPILSGHYGWFGVPLISSRILYQDCGLGIRIIEDFNSALIATHIWCILINKESLWVQWIHLYKLKGRSFWDVPGLGDVIWGWRKLLQIRPYVRPFIWHKINNDRSTSMWFDRWADPCPLRDMLTVRNIVRSDFSLSDTVSDLISNGSWRWPHDWSSRFLNVVNILVPDINNDLDDVIVWRDVQRHVVWFPHCIPRHAIHMWLVIKEKLKTQDRLCQWDVGPGLVRTFTGISFVPPRLVDVLVFLIPTKGSSVSNVISWIVLAATTYCL</sequence>
<dbReference type="PANTHER" id="PTHR46890:SF48">
    <property type="entry name" value="RNA-DIRECTED DNA POLYMERASE"/>
    <property type="match status" value="1"/>
</dbReference>
<keyword evidence="1" id="KW-1133">Transmembrane helix</keyword>
<keyword evidence="1" id="KW-0812">Transmembrane</keyword>